<dbReference type="InterPro" id="IPR013249">
    <property type="entry name" value="RNA_pol_sigma70_r4_t2"/>
</dbReference>
<evidence type="ECO:0000256" key="1">
    <source>
        <dbReference type="ARBA" id="ARBA00010641"/>
    </source>
</evidence>
<keyword evidence="2" id="KW-0805">Transcription regulation</keyword>
<evidence type="ECO:0000256" key="4">
    <source>
        <dbReference type="ARBA" id="ARBA00023163"/>
    </source>
</evidence>
<keyword evidence="3" id="KW-0731">Sigma factor</keyword>
<keyword evidence="8" id="KW-1185">Reference proteome</keyword>
<sequence>MQHFSDHSGTKHLRLYASWDDAALLKALQHGDEQAFAEIYSRYGFELIQQAYRKVNSREAAEEIVQDLFATLWHKRATTDVQKLKEYLGSAVKYRVINLMKTKLTHAGYLAYSRAAASEADYSTEQNLAALDLSGALKMGLAHLSGHTREVFQLSRIEYQTVPQIALRLQLTPKAVEYHLTRALKLLRVSLKEFLVLAIFLIAQ</sequence>
<dbReference type="STRING" id="1411621.AUC43_07745"/>
<feature type="domain" description="RNA polymerase sigma-70 region 2" evidence="5">
    <location>
        <begin position="40"/>
        <end position="101"/>
    </location>
</feature>
<dbReference type="RefSeq" id="WP_068191648.1">
    <property type="nucleotide sequence ID" value="NZ_CP013909.1"/>
</dbReference>
<evidence type="ECO:0000313" key="8">
    <source>
        <dbReference type="Proteomes" id="UP000059542"/>
    </source>
</evidence>
<dbReference type="GO" id="GO:0003677">
    <property type="term" value="F:DNA binding"/>
    <property type="evidence" value="ECO:0007669"/>
    <property type="project" value="InterPro"/>
</dbReference>
<dbReference type="Gene3D" id="1.10.1740.10">
    <property type="match status" value="1"/>
</dbReference>
<evidence type="ECO:0000256" key="2">
    <source>
        <dbReference type="ARBA" id="ARBA00023015"/>
    </source>
</evidence>
<dbReference type="InterPro" id="IPR036388">
    <property type="entry name" value="WH-like_DNA-bd_sf"/>
</dbReference>
<dbReference type="Gene3D" id="1.10.10.10">
    <property type="entry name" value="Winged helix-like DNA-binding domain superfamily/Winged helix DNA-binding domain"/>
    <property type="match status" value="1"/>
</dbReference>
<evidence type="ECO:0000259" key="5">
    <source>
        <dbReference type="Pfam" id="PF04542"/>
    </source>
</evidence>
<comment type="similarity">
    <text evidence="1">Belongs to the sigma-70 factor family. ECF subfamily.</text>
</comment>
<dbReference type="SUPFAM" id="SSF88946">
    <property type="entry name" value="Sigma2 domain of RNA polymerase sigma factors"/>
    <property type="match status" value="1"/>
</dbReference>
<feature type="domain" description="RNA polymerase sigma factor 70 region 4 type 2" evidence="6">
    <location>
        <begin position="137"/>
        <end position="187"/>
    </location>
</feature>
<dbReference type="SUPFAM" id="SSF88659">
    <property type="entry name" value="Sigma3 and sigma4 domains of RNA polymerase sigma factors"/>
    <property type="match status" value="1"/>
</dbReference>
<accession>A0A0U4BXM5</accession>
<evidence type="ECO:0000313" key="7">
    <source>
        <dbReference type="EMBL" id="ALW84993.1"/>
    </source>
</evidence>
<keyword evidence="4" id="KW-0804">Transcription</keyword>
<dbReference type="InterPro" id="IPR013325">
    <property type="entry name" value="RNA_pol_sigma_r2"/>
</dbReference>
<evidence type="ECO:0000259" key="6">
    <source>
        <dbReference type="Pfam" id="PF08281"/>
    </source>
</evidence>
<dbReference type="InterPro" id="IPR007627">
    <property type="entry name" value="RNA_pol_sigma70_r2"/>
</dbReference>
<organism evidence="7 8">
    <name type="scientific">Hymenobacter sedentarius</name>
    <dbReference type="NCBI Taxonomy" id="1411621"/>
    <lineage>
        <taxon>Bacteria</taxon>
        <taxon>Pseudomonadati</taxon>
        <taxon>Bacteroidota</taxon>
        <taxon>Cytophagia</taxon>
        <taxon>Cytophagales</taxon>
        <taxon>Hymenobacteraceae</taxon>
        <taxon>Hymenobacter</taxon>
    </lineage>
</organism>
<dbReference type="PANTHER" id="PTHR43133:SF46">
    <property type="entry name" value="RNA POLYMERASE SIGMA-70 FACTOR ECF SUBFAMILY"/>
    <property type="match status" value="1"/>
</dbReference>
<name>A0A0U4BXM5_9BACT</name>
<dbReference type="PANTHER" id="PTHR43133">
    <property type="entry name" value="RNA POLYMERASE ECF-TYPE SIGMA FACTO"/>
    <property type="match status" value="1"/>
</dbReference>
<proteinExistence type="inferred from homology"/>
<gene>
    <name evidence="7" type="ORF">AUC43_07745</name>
</gene>
<reference evidence="7 8" key="1">
    <citation type="submission" date="2015-12" db="EMBL/GenBank/DDBJ databases">
        <authorList>
            <person name="Shamseldin A."/>
            <person name="Moawad H."/>
            <person name="Abd El-Rahim W.M."/>
            <person name="Sadowsky M.J."/>
        </authorList>
    </citation>
    <scope>NUCLEOTIDE SEQUENCE [LARGE SCALE GENOMIC DNA]</scope>
    <source>
        <strain evidence="7 8">DG5B</strain>
    </source>
</reference>
<evidence type="ECO:0000256" key="3">
    <source>
        <dbReference type="ARBA" id="ARBA00023082"/>
    </source>
</evidence>
<dbReference type="KEGG" id="hyg:AUC43_07745"/>
<dbReference type="InterPro" id="IPR013324">
    <property type="entry name" value="RNA_pol_sigma_r3/r4-like"/>
</dbReference>
<dbReference type="NCBIfam" id="TIGR02937">
    <property type="entry name" value="sigma70-ECF"/>
    <property type="match status" value="1"/>
</dbReference>
<dbReference type="Pfam" id="PF04542">
    <property type="entry name" value="Sigma70_r2"/>
    <property type="match status" value="1"/>
</dbReference>
<protein>
    <submittedName>
        <fullName evidence="7">Uncharacterized protein</fullName>
    </submittedName>
</protein>
<dbReference type="OrthoDB" id="679904at2"/>
<dbReference type="EMBL" id="CP013909">
    <property type="protein sequence ID" value="ALW84993.1"/>
    <property type="molecule type" value="Genomic_DNA"/>
</dbReference>
<dbReference type="Proteomes" id="UP000059542">
    <property type="component" value="Chromosome"/>
</dbReference>
<dbReference type="InterPro" id="IPR014284">
    <property type="entry name" value="RNA_pol_sigma-70_dom"/>
</dbReference>
<dbReference type="InterPro" id="IPR039425">
    <property type="entry name" value="RNA_pol_sigma-70-like"/>
</dbReference>
<dbReference type="Pfam" id="PF08281">
    <property type="entry name" value="Sigma70_r4_2"/>
    <property type="match status" value="1"/>
</dbReference>
<dbReference type="GO" id="GO:0006352">
    <property type="term" value="P:DNA-templated transcription initiation"/>
    <property type="evidence" value="ECO:0007669"/>
    <property type="project" value="InterPro"/>
</dbReference>
<dbReference type="AlphaFoldDB" id="A0A0U4BXM5"/>
<dbReference type="GO" id="GO:0016987">
    <property type="term" value="F:sigma factor activity"/>
    <property type="evidence" value="ECO:0007669"/>
    <property type="project" value="UniProtKB-KW"/>
</dbReference>